<dbReference type="Proteomes" id="UP000652198">
    <property type="component" value="Unassembled WGS sequence"/>
</dbReference>
<keyword evidence="3" id="KW-0378">Hydrolase</keyword>
<dbReference type="PROSITE" id="PS51892">
    <property type="entry name" value="SUBTILASE"/>
    <property type="match status" value="1"/>
</dbReference>
<dbReference type="PANTHER" id="PTHR43806:SF11">
    <property type="entry name" value="CEREVISIN-RELATED"/>
    <property type="match status" value="1"/>
</dbReference>
<dbReference type="EMBL" id="WOEY01000158">
    <property type="protein sequence ID" value="NPT47170.1"/>
    <property type="molecule type" value="Genomic_DNA"/>
</dbReference>
<keyword evidence="9" id="KW-1185">Reference proteome</keyword>
<dbReference type="RefSeq" id="WP_172317670.1">
    <property type="nucleotide sequence ID" value="NZ_WOEY01000158.1"/>
</dbReference>
<evidence type="ECO:0000259" key="7">
    <source>
        <dbReference type="Pfam" id="PF00082"/>
    </source>
</evidence>
<dbReference type="CDD" id="cd09598">
    <property type="entry name" value="M4_like"/>
    <property type="match status" value="1"/>
</dbReference>
<name>A0ABX2C4Z5_9BURK</name>
<comment type="caution">
    <text evidence="8">The sequence shown here is derived from an EMBL/GenBank/DDBJ whole genome shotgun (WGS) entry which is preliminary data.</text>
</comment>
<evidence type="ECO:0000256" key="6">
    <source>
        <dbReference type="SAM" id="MobiDB-lite"/>
    </source>
</evidence>
<feature type="domain" description="Peptidase S8/S53" evidence="7">
    <location>
        <begin position="184"/>
        <end position="483"/>
    </location>
</feature>
<protein>
    <submittedName>
        <fullName evidence="8">S8 family serine peptidase</fullName>
    </submittedName>
</protein>
<evidence type="ECO:0000256" key="2">
    <source>
        <dbReference type="ARBA" id="ARBA00022670"/>
    </source>
</evidence>
<organism evidence="8 9">
    <name type="scientific">Paraburkholderia solitsugae</name>
    <dbReference type="NCBI Taxonomy" id="2675748"/>
    <lineage>
        <taxon>Bacteria</taxon>
        <taxon>Pseudomonadati</taxon>
        <taxon>Pseudomonadota</taxon>
        <taxon>Betaproteobacteria</taxon>
        <taxon>Burkholderiales</taxon>
        <taxon>Burkholderiaceae</taxon>
        <taxon>Paraburkholderia</taxon>
    </lineage>
</organism>
<dbReference type="Gene3D" id="3.40.50.200">
    <property type="entry name" value="Peptidase S8/S53 domain"/>
    <property type="match status" value="1"/>
</dbReference>
<evidence type="ECO:0000256" key="4">
    <source>
        <dbReference type="ARBA" id="ARBA00022825"/>
    </source>
</evidence>
<sequence>MTISILVKLKLPTPKRLTTSQVAEEGPERPPPEDIRNYESSRWAFMRKRGITIGRPGKSNATLRYLFDAPKATAQNRVGWFRIELAQSGALGARSGHPWDIAHLVVTRKLDLKGVEILAAEPDLEQQWLWRDSLADFSATSQRVRASQRRQTAERVKEDSVFGWHLEKDYTDLLGAQKLVDNAKSITIAHLDTDIDFFQKAKPRNLSHKKARSFIRDAFRPSHIATAVDSMVKAGHGTGTIGILAGGKIGKDGKSKRLRQTGARRSAVANQDKSKDDLDIGASPESYIVPLSVANPDGVFWTSSIAQGIDYATRIGARVISLSLGGVPSWAWADVVNAAYDAGIVVVCAAGNNARGIPTSLLLYPARFQRVIAACGATRKGKPYSSLGRTIEGNAGPASRMTSAMASYSTDIPWLVSGQQKVTFDGAGTDAATPQIAAAAALWLARHDTNERGPACVEAVRFALFESAKKTHSISPDRYFGRGILRAESALGIVSPTELMATPEDEAWFGFLPKLLRGLADPELNPCVLRMLCLEMTQLALNSRAAREAIPDPDRPDKDIPIRQKRRFLEAIAEERTASISLRTFLQEAFEYRSEQRYSTIHEQREDGAPPPSSGAEIRRRVPLVPKPTTRRLRVFATDPGDSDKMQSAFTNVATVSVPWERLRRGPTGEYLEVIDIDPASNLAYSPVDLDDRHLLAQDGHAPSEGHPQFHQQMVYAVAMRTIRNFEIALGRRILWSERRPSKESDATFSPAPGGGYVQRLRIYPHALREHNAYYSPDKKALLFGYFAYGKPPNEKTVFTCLSHDIITHETTHAVLDGLHRRYQEDTNPDVLAFHEAFADIVAIFQHFTFPELLRFEIARLRGRLDGESALSDLARQFGNALHNKRALRRAIGSEAHPDRYRTERDPHGRGAILVAAVFDAFLTTYVRRTRDLLRLATGGSGVLAAGAIHPDLVDRLAKSAVEVAQRVLTLCIRALDYMPPVDPSFGDYLRAIVTADADSAPEEESGYRVAFAEAFNKRGIYPVGIANVSPDSLLWHSPEGPVQSARLGDFLRSLDLSAYTQSDRRNAFASAKQNAARFHNWLEANIDEEMGDALGLDFRTKNCGERLPFEVHSMRPAHRVTSEGEHRLDVVAVLTQKRMERLRPNSRDKTKFTYRGGCTLLLDREYDSDPIRYAIAKPVWATERLRRIRQYRSEKLSSSDSLAAMTYEDAIENFSELHAGLT</sequence>
<evidence type="ECO:0000256" key="3">
    <source>
        <dbReference type="ARBA" id="ARBA00022801"/>
    </source>
</evidence>
<dbReference type="SUPFAM" id="SSF52743">
    <property type="entry name" value="Subtilisin-like"/>
    <property type="match status" value="1"/>
</dbReference>
<gene>
    <name evidence="8" type="ORF">GNZ12_38950</name>
</gene>
<keyword evidence="4" id="KW-0720">Serine protease</keyword>
<dbReference type="InterPro" id="IPR000209">
    <property type="entry name" value="Peptidase_S8/S53_dom"/>
</dbReference>
<dbReference type="InterPro" id="IPR050131">
    <property type="entry name" value="Peptidase_S8_subtilisin-like"/>
</dbReference>
<feature type="region of interest" description="Disordered" evidence="6">
    <location>
        <begin position="250"/>
        <end position="278"/>
    </location>
</feature>
<dbReference type="CDD" id="cd00306">
    <property type="entry name" value="Peptidases_S8_S53"/>
    <property type="match status" value="1"/>
</dbReference>
<evidence type="ECO:0000256" key="5">
    <source>
        <dbReference type="PROSITE-ProRule" id="PRU01240"/>
    </source>
</evidence>
<evidence type="ECO:0000313" key="8">
    <source>
        <dbReference type="EMBL" id="NPT47170.1"/>
    </source>
</evidence>
<comment type="caution">
    <text evidence="5">Lacks conserved residue(s) required for the propagation of feature annotation.</text>
</comment>
<accession>A0ABX2C4Z5</accession>
<keyword evidence="2" id="KW-0645">Protease</keyword>
<evidence type="ECO:0000256" key="1">
    <source>
        <dbReference type="ARBA" id="ARBA00011073"/>
    </source>
</evidence>
<dbReference type="Pfam" id="PF00082">
    <property type="entry name" value="Peptidase_S8"/>
    <property type="match status" value="1"/>
</dbReference>
<reference evidence="8 9" key="1">
    <citation type="submission" date="2019-11" db="EMBL/GenBank/DDBJ databases">
        <title>Metabolism of dissolved organic matter in forest soils.</title>
        <authorList>
            <person name="Cyle K.T."/>
            <person name="Wilhelm R.C."/>
            <person name="Martinez C.E."/>
        </authorList>
    </citation>
    <scope>NUCLEOTIDE SEQUENCE [LARGE SCALE GENOMIC DNA]</scope>
    <source>
        <strain evidence="8 9">1N</strain>
    </source>
</reference>
<proteinExistence type="inferred from homology"/>
<dbReference type="InterPro" id="IPR036852">
    <property type="entry name" value="Peptidase_S8/S53_dom_sf"/>
</dbReference>
<dbReference type="PANTHER" id="PTHR43806">
    <property type="entry name" value="PEPTIDASE S8"/>
    <property type="match status" value="1"/>
</dbReference>
<evidence type="ECO:0000313" key="9">
    <source>
        <dbReference type="Proteomes" id="UP000652198"/>
    </source>
</evidence>
<dbReference type="SUPFAM" id="SSF55486">
    <property type="entry name" value="Metalloproteases ('zincins'), catalytic domain"/>
    <property type="match status" value="1"/>
</dbReference>
<comment type="similarity">
    <text evidence="1 5">Belongs to the peptidase S8 family.</text>
</comment>